<name>A0A4V1DBC9_PSEVE</name>
<dbReference type="PANTHER" id="PTHR11604">
    <property type="entry name" value="PROFILIN"/>
    <property type="match status" value="1"/>
</dbReference>
<reference evidence="7" key="1">
    <citation type="submission" date="2019-04" db="EMBL/GenBank/DDBJ databases">
        <title>Complete genome sequence of Pseudomonas veronii strain PVy, a versatile degrader capable of using multiple contaminants as sole carbon sources.</title>
        <authorList>
            <person name="Lopez-Echartea E."/>
            <person name="Ridl J."/>
            <person name="Pajer P."/>
            <person name="Strejcek M."/>
            <person name="Suman J."/>
            <person name="Uhlik O."/>
        </authorList>
    </citation>
    <scope>NUCLEOTIDE SEQUENCE [LARGE SCALE GENOMIC DNA]</scope>
    <source>
        <strain evidence="7">Pvy</strain>
    </source>
</reference>
<gene>
    <name evidence="6" type="ORF">E4167_14615</name>
</gene>
<evidence type="ECO:0000256" key="5">
    <source>
        <dbReference type="ARBA" id="ARBA00023212"/>
    </source>
</evidence>
<keyword evidence="3" id="KW-0963">Cytoplasm</keyword>
<evidence type="ECO:0008006" key="8">
    <source>
        <dbReference type="Google" id="ProtNLM"/>
    </source>
</evidence>
<dbReference type="GO" id="GO:0005938">
    <property type="term" value="C:cell cortex"/>
    <property type="evidence" value="ECO:0007669"/>
    <property type="project" value="TreeGrafter"/>
</dbReference>
<evidence type="ECO:0000256" key="3">
    <source>
        <dbReference type="ARBA" id="ARBA00022490"/>
    </source>
</evidence>
<accession>A0A4V1DBC9</accession>
<comment type="subcellular location">
    <subcellularLocation>
        <location evidence="1">Cytoplasm</location>
        <location evidence="1">Cytoskeleton</location>
    </subcellularLocation>
</comment>
<dbReference type="InterPro" id="IPR048278">
    <property type="entry name" value="PFN"/>
</dbReference>
<evidence type="ECO:0000313" key="7">
    <source>
        <dbReference type="Proteomes" id="UP000298274"/>
    </source>
</evidence>
<comment type="similarity">
    <text evidence="2">Belongs to the profilin family.</text>
</comment>
<protein>
    <recommendedName>
        <fullName evidence="8">Profilin</fullName>
    </recommendedName>
</protein>
<dbReference type="EMBL" id="CP039631">
    <property type="protein sequence ID" value="QCG66176.2"/>
    <property type="molecule type" value="Genomic_DNA"/>
</dbReference>
<dbReference type="InterPro" id="IPR005455">
    <property type="entry name" value="PFN_euk"/>
</dbReference>
<dbReference type="CDD" id="cd00148">
    <property type="entry name" value="PROF"/>
    <property type="match status" value="1"/>
</dbReference>
<evidence type="ECO:0000256" key="1">
    <source>
        <dbReference type="ARBA" id="ARBA00004245"/>
    </source>
</evidence>
<dbReference type="SMART" id="SM00392">
    <property type="entry name" value="PROF"/>
    <property type="match status" value="1"/>
</dbReference>
<evidence type="ECO:0000313" key="6">
    <source>
        <dbReference type="EMBL" id="QCG66176.2"/>
    </source>
</evidence>
<sequence length="126" mass="13953">METWQDYVERLTSSGKVTQAAIVGLDGTIWAQSPELNISSDEISQILAGFKDDSILLATGIHINGVEYMHRRSYENQIQFKYQETGVHIAKTTTCIIIGTYIAGMEPIDTQAAISRAQELLLKAGY</sequence>
<evidence type="ECO:0000256" key="4">
    <source>
        <dbReference type="ARBA" id="ARBA00023203"/>
    </source>
</evidence>
<dbReference type="RefSeq" id="WP_046490078.1">
    <property type="nucleotide sequence ID" value="NZ_CP039631.3"/>
</dbReference>
<dbReference type="InterPro" id="IPR036140">
    <property type="entry name" value="PFN_sf"/>
</dbReference>
<keyword evidence="5" id="KW-0206">Cytoskeleton</keyword>
<proteinExistence type="inferred from homology"/>
<organism evidence="6 7">
    <name type="scientific">Pseudomonas veronii</name>
    <dbReference type="NCBI Taxonomy" id="76761"/>
    <lineage>
        <taxon>Bacteria</taxon>
        <taxon>Pseudomonadati</taxon>
        <taxon>Pseudomonadota</taxon>
        <taxon>Gammaproteobacteria</taxon>
        <taxon>Pseudomonadales</taxon>
        <taxon>Pseudomonadaceae</taxon>
        <taxon>Pseudomonas</taxon>
    </lineage>
</organism>
<dbReference type="AlphaFoldDB" id="A0A4V1DBC9"/>
<dbReference type="GO" id="GO:0003785">
    <property type="term" value="F:actin monomer binding"/>
    <property type="evidence" value="ECO:0007669"/>
    <property type="project" value="TreeGrafter"/>
</dbReference>
<dbReference type="PANTHER" id="PTHR11604:SF0">
    <property type="entry name" value="PROFILIN"/>
    <property type="match status" value="1"/>
</dbReference>
<evidence type="ECO:0000256" key="2">
    <source>
        <dbReference type="ARBA" id="ARBA00010058"/>
    </source>
</evidence>
<dbReference type="SUPFAM" id="SSF55770">
    <property type="entry name" value="Profilin (actin-binding protein)"/>
    <property type="match status" value="1"/>
</dbReference>
<dbReference type="Pfam" id="PF00235">
    <property type="entry name" value="Profilin"/>
    <property type="match status" value="1"/>
</dbReference>
<dbReference type="Proteomes" id="UP000298274">
    <property type="component" value="Chromosome"/>
</dbReference>
<keyword evidence="4" id="KW-0009">Actin-binding</keyword>
<dbReference type="GO" id="GO:0005856">
    <property type="term" value="C:cytoskeleton"/>
    <property type="evidence" value="ECO:0007669"/>
    <property type="project" value="UniProtKB-SubCell"/>
</dbReference>
<dbReference type="Gene3D" id="3.30.450.30">
    <property type="entry name" value="Dynein light chain 2a, cytoplasmic"/>
    <property type="match status" value="1"/>
</dbReference>